<dbReference type="GO" id="GO:0004252">
    <property type="term" value="F:serine-type endopeptidase activity"/>
    <property type="evidence" value="ECO:0007669"/>
    <property type="project" value="UniProtKB-UniRule"/>
</dbReference>
<organism evidence="12 13">
    <name type="scientific">Paenibacillus alvei</name>
    <name type="common">Bacillus alvei</name>
    <dbReference type="NCBI Taxonomy" id="44250"/>
    <lineage>
        <taxon>Bacteria</taxon>
        <taxon>Bacillati</taxon>
        <taxon>Bacillota</taxon>
        <taxon>Bacilli</taxon>
        <taxon>Bacillales</taxon>
        <taxon>Paenibacillaceae</taxon>
        <taxon>Paenibacillus</taxon>
    </lineage>
</organism>
<dbReference type="InterPro" id="IPR022398">
    <property type="entry name" value="Peptidase_S8_His-AS"/>
</dbReference>
<evidence type="ECO:0000256" key="3">
    <source>
        <dbReference type="ARBA" id="ARBA00022525"/>
    </source>
</evidence>
<keyword evidence="3" id="KW-0964">Secreted</keyword>
<dbReference type="RefSeq" id="WP_172619412.1">
    <property type="nucleotide sequence ID" value="NZ_LS992241.1"/>
</dbReference>
<dbReference type="InterPro" id="IPR000209">
    <property type="entry name" value="Peptidase_S8/S53_dom"/>
</dbReference>
<feature type="region of interest" description="Disordered" evidence="9">
    <location>
        <begin position="298"/>
        <end position="325"/>
    </location>
</feature>
<dbReference type="PROSITE" id="PS51892">
    <property type="entry name" value="SUBTILASE"/>
    <property type="match status" value="1"/>
</dbReference>
<dbReference type="InterPro" id="IPR034084">
    <property type="entry name" value="Thermitase-like_dom"/>
</dbReference>
<evidence type="ECO:0000256" key="5">
    <source>
        <dbReference type="ARBA" id="ARBA00022801"/>
    </source>
</evidence>
<dbReference type="PROSITE" id="PS00136">
    <property type="entry name" value="SUBTILASE_ASP"/>
    <property type="match status" value="1"/>
</dbReference>
<evidence type="ECO:0000256" key="2">
    <source>
        <dbReference type="ARBA" id="ARBA00011073"/>
    </source>
</evidence>
<evidence type="ECO:0000256" key="1">
    <source>
        <dbReference type="ARBA" id="ARBA00004613"/>
    </source>
</evidence>
<evidence type="ECO:0000256" key="10">
    <source>
        <dbReference type="SAM" id="Phobius"/>
    </source>
</evidence>
<dbReference type="CDD" id="cd07484">
    <property type="entry name" value="Peptidases_S8_Thermitase_like"/>
    <property type="match status" value="1"/>
</dbReference>
<keyword evidence="10" id="KW-0472">Membrane</keyword>
<evidence type="ECO:0000256" key="4">
    <source>
        <dbReference type="ARBA" id="ARBA00022670"/>
    </source>
</evidence>
<evidence type="ECO:0000313" key="13">
    <source>
        <dbReference type="Proteomes" id="UP000304148"/>
    </source>
</evidence>
<feature type="active site" description="Charge relay system" evidence="7">
    <location>
        <position position="364"/>
    </location>
</feature>
<keyword evidence="10" id="KW-1133">Transmembrane helix</keyword>
<evidence type="ECO:0000256" key="9">
    <source>
        <dbReference type="SAM" id="MobiDB-lite"/>
    </source>
</evidence>
<dbReference type="Gene3D" id="3.40.50.200">
    <property type="entry name" value="Peptidase S8/S53 domain"/>
    <property type="match status" value="1"/>
</dbReference>
<evidence type="ECO:0000256" key="7">
    <source>
        <dbReference type="PROSITE-ProRule" id="PRU01240"/>
    </source>
</evidence>
<dbReference type="PRINTS" id="PR00723">
    <property type="entry name" value="SUBTILISIN"/>
</dbReference>
<dbReference type="InterPro" id="IPR023828">
    <property type="entry name" value="Peptidase_S8_Ser-AS"/>
</dbReference>
<feature type="active site" description="Charge relay system" evidence="7">
    <location>
        <position position="551"/>
    </location>
</feature>
<protein>
    <submittedName>
        <fullName evidence="12">Serine protease</fullName>
    </submittedName>
</protein>
<evidence type="ECO:0000259" key="11">
    <source>
        <dbReference type="Pfam" id="PF00082"/>
    </source>
</evidence>
<reference evidence="13" key="1">
    <citation type="submission" date="2018-08" db="EMBL/GenBank/DDBJ databases">
        <authorList>
            <person name="Chevrot R."/>
        </authorList>
    </citation>
    <scope>NUCLEOTIDE SEQUENCE [LARGE SCALE GENOMIC DNA]</scope>
</reference>
<comment type="similarity">
    <text evidence="2 7 8">Belongs to the peptidase S8 family.</text>
</comment>
<dbReference type="InterPro" id="IPR050131">
    <property type="entry name" value="Peptidase_S8_subtilisin-like"/>
</dbReference>
<feature type="active site" description="Charge relay system" evidence="7">
    <location>
        <position position="397"/>
    </location>
</feature>
<sequence>MQRRYVVGIVALCAAVLTIPLLWAPGRHPEPRGMTTAAHEESMKKQILNQDVTRTSRMFAIDSRRDLEDALANWGAKTHAQKQDTVQQFMKSHPHFVYMKWVEGGSTAWEKGNVPKDERWDANKQLESYVRTATMNVTKQQSYSSPEVLVNGKSHMVIGIASPQSQQGIVAIVNQDVIQTVRKHQQKNLRLVPYPPESKYRVKSVDSNSMRDVKVQDGQDNAGTSHYYENEIVVRFRSDPDPIQLQRMMRDTGCAHPRKLGYTYVFRSHKMSVEQLTSYFKQFNPIYSEPHFLYMTNEKPSPLPTTPSSQARPKTLNEPTQGNAAEEPNDALYKAYQWNLPNIHTNRGWMTSKGAKDVIVAVVDTGVDSDHRDLQGKLLKGYNVFDKNQPPKDEVGHGTHVAGIIGATVNNGEGIAGITWYNPILPVKALDNNGSGTSYSVAEGIIWATDHGAKVINLSLGNYVDGAFLHDAVKYAFNRDVVLIAATGNDNTRRPGYPAAYSEVFAVSATDANQKRASFSNYGNYVDVVAPGTSIASTYPNNQYAALSGTSMACPHVSALAALIRSVNPSLKNTEVYDIMRQSVVDLGTPGKDMYYGYGEIDVAQALSLAEQGTTSLSLLPQNIAREIKRTIAQYVKRPSTPSSIIPSSQP</sequence>
<dbReference type="PROSITE" id="PS00138">
    <property type="entry name" value="SUBTILASE_SER"/>
    <property type="match status" value="1"/>
</dbReference>
<dbReference type="PANTHER" id="PTHR43806">
    <property type="entry name" value="PEPTIDASE S8"/>
    <property type="match status" value="1"/>
</dbReference>
<keyword evidence="4 7" id="KW-0645">Protease</keyword>
<accession>A0A383R7R3</accession>
<feature type="transmembrane region" description="Helical" evidence="10">
    <location>
        <begin position="5"/>
        <end position="24"/>
    </location>
</feature>
<evidence type="ECO:0000256" key="8">
    <source>
        <dbReference type="RuleBase" id="RU003355"/>
    </source>
</evidence>
<dbReference type="GO" id="GO:0005576">
    <property type="term" value="C:extracellular region"/>
    <property type="evidence" value="ECO:0007669"/>
    <property type="project" value="UniProtKB-SubCell"/>
</dbReference>
<keyword evidence="10" id="KW-0812">Transmembrane</keyword>
<evidence type="ECO:0000313" key="12">
    <source>
        <dbReference type="EMBL" id="SYX82544.1"/>
    </source>
</evidence>
<dbReference type="PROSITE" id="PS00137">
    <property type="entry name" value="SUBTILASE_HIS"/>
    <property type="match status" value="1"/>
</dbReference>
<keyword evidence="6 7" id="KW-0720">Serine protease</keyword>
<dbReference type="Pfam" id="PF00082">
    <property type="entry name" value="Peptidase_S8"/>
    <property type="match status" value="1"/>
</dbReference>
<keyword evidence="5 7" id="KW-0378">Hydrolase</keyword>
<dbReference type="PANTHER" id="PTHR43806:SF11">
    <property type="entry name" value="CEREVISIN-RELATED"/>
    <property type="match status" value="1"/>
</dbReference>
<gene>
    <name evidence="12" type="ORF">PBLR_10966</name>
</gene>
<dbReference type="InterPro" id="IPR023827">
    <property type="entry name" value="Peptidase_S8_Asp-AS"/>
</dbReference>
<dbReference type="InterPro" id="IPR015500">
    <property type="entry name" value="Peptidase_S8_subtilisin-rel"/>
</dbReference>
<comment type="subcellular location">
    <subcellularLocation>
        <location evidence="1">Secreted</location>
    </subcellularLocation>
</comment>
<feature type="compositionally biased region" description="Polar residues" evidence="9">
    <location>
        <begin position="306"/>
        <end position="323"/>
    </location>
</feature>
<feature type="domain" description="Peptidase S8/S53" evidence="11">
    <location>
        <begin position="356"/>
        <end position="599"/>
    </location>
</feature>
<evidence type="ECO:0000256" key="6">
    <source>
        <dbReference type="ARBA" id="ARBA00022825"/>
    </source>
</evidence>
<dbReference type="EMBL" id="LS992241">
    <property type="protein sequence ID" value="SYX82544.1"/>
    <property type="molecule type" value="Genomic_DNA"/>
</dbReference>
<dbReference type="SUPFAM" id="SSF52743">
    <property type="entry name" value="Subtilisin-like"/>
    <property type="match status" value="1"/>
</dbReference>
<dbReference type="GO" id="GO:0006508">
    <property type="term" value="P:proteolysis"/>
    <property type="evidence" value="ECO:0007669"/>
    <property type="project" value="UniProtKB-KW"/>
</dbReference>
<dbReference type="InterPro" id="IPR036852">
    <property type="entry name" value="Peptidase_S8/S53_dom_sf"/>
</dbReference>
<proteinExistence type="inferred from homology"/>
<dbReference type="Proteomes" id="UP000304148">
    <property type="component" value="Chromosome"/>
</dbReference>
<name>A0A383R7R3_PAEAL</name>
<dbReference type="AlphaFoldDB" id="A0A383R7R3"/>